<comment type="caution">
    <text evidence="1">The sequence shown here is derived from an EMBL/GenBank/DDBJ whole genome shotgun (WGS) entry which is preliminary data.</text>
</comment>
<evidence type="ECO:0000313" key="1">
    <source>
        <dbReference type="EMBL" id="PCS00190.1"/>
    </source>
</evidence>
<dbReference type="Pfam" id="PF00702">
    <property type="entry name" value="Hydrolase"/>
    <property type="match status" value="1"/>
</dbReference>
<dbReference type="STRING" id="1291764.GCA_001311235_02333"/>
<organism evidence="1 2">
    <name type="scientific">Lactococcus fujiensis JCM 16395</name>
    <dbReference type="NCBI Taxonomy" id="1291764"/>
    <lineage>
        <taxon>Bacteria</taxon>
        <taxon>Bacillati</taxon>
        <taxon>Bacillota</taxon>
        <taxon>Bacilli</taxon>
        <taxon>Lactobacillales</taxon>
        <taxon>Streptococcaceae</taxon>
        <taxon>Lactococcus</taxon>
    </lineage>
</organism>
<evidence type="ECO:0000313" key="2">
    <source>
        <dbReference type="Proteomes" id="UP000218181"/>
    </source>
</evidence>
<dbReference type="InterPro" id="IPR036412">
    <property type="entry name" value="HAD-like_sf"/>
</dbReference>
<dbReference type="InterPro" id="IPR006439">
    <property type="entry name" value="HAD-SF_hydro_IA"/>
</dbReference>
<dbReference type="Gene3D" id="3.40.50.1000">
    <property type="entry name" value="HAD superfamily/HAD-like"/>
    <property type="match status" value="1"/>
</dbReference>
<dbReference type="PANTHER" id="PTHR43611:SF3">
    <property type="entry name" value="FLAVIN MONONUCLEOTIDE HYDROLASE 1, CHLOROPLATIC"/>
    <property type="match status" value="1"/>
</dbReference>
<dbReference type="NCBIfam" id="TIGR01549">
    <property type="entry name" value="HAD-SF-IA-v1"/>
    <property type="match status" value="1"/>
</dbReference>
<dbReference type="SUPFAM" id="SSF56784">
    <property type="entry name" value="HAD-like"/>
    <property type="match status" value="1"/>
</dbReference>
<dbReference type="InterPro" id="IPR023198">
    <property type="entry name" value="PGP-like_dom2"/>
</dbReference>
<dbReference type="AlphaFoldDB" id="A0A2A5RLP4"/>
<dbReference type="InterPro" id="IPR023214">
    <property type="entry name" value="HAD_sf"/>
</dbReference>
<dbReference type="CDD" id="cd02603">
    <property type="entry name" value="HAD_sEH-N_like"/>
    <property type="match status" value="1"/>
</dbReference>
<dbReference type="NCBIfam" id="TIGR01509">
    <property type="entry name" value="HAD-SF-IA-v3"/>
    <property type="match status" value="1"/>
</dbReference>
<accession>A0A2A5RLP4</accession>
<protein>
    <submittedName>
        <fullName evidence="1">Uncharacterized protein</fullName>
    </submittedName>
</protein>
<dbReference type="EMBL" id="JXJU01000005">
    <property type="protein sequence ID" value="PCS00190.1"/>
    <property type="molecule type" value="Genomic_DNA"/>
</dbReference>
<dbReference type="PANTHER" id="PTHR43611">
    <property type="entry name" value="ALPHA-D-GLUCOSE 1-PHOSPHATE PHOSPHATASE"/>
    <property type="match status" value="1"/>
</dbReference>
<dbReference type="Gene3D" id="1.10.150.240">
    <property type="entry name" value="Putative phosphatase, domain 2"/>
    <property type="match status" value="1"/>
</dbReference>
<name>A0A2A5RLP4_9LACT</name>
<dbReference type="Proteomes" id="UP000218181">
    <property type="component" value="Unassembled WGS sequence"/>
</dbReference>
<gene>
    <name evidence="1" type="ORF">RT41_GL001501</name>
</gene>
<keyword evidence="2" id="KW-1185">Reference proteome</keyword>
<proteinExistence type="predicted"/>
<reference evidence="1 2" key="1">
    <citation type="submission" date="2014-12" db="EMBL/GenBank/DDBJ databases">
        <title>Draft genome sequences of 10 type strains of Lactococcus.</title>
        <authorList>
            <person name="Sun Z."/>
            <person name="Zhong Z."/>
            <person name="Liu W."/>
            <person name="Zhang W."/>
            <person name="Zhang H."/>
        </authorList>
    </citation>
    <scope>NUCLEOTIDE SEQUENCE [LARGE SCALE GENOMIC DNA]</scope>
    <source>
        <strain evidence="1 2">JCM 16395</strain>
    </source>
</reference>
<sequence length="185" mass="21754">MTTRFEELGFHDFKQYFSAKQQNITFEALELGKISSEQFYESIRQISGEQLKDEEIEEAWNLILNPFVAERMKFLEKVASKFQIYLFSNTNAIHAKKFEEDCLDQFGKPLCSYFSDLYYSHLLHQRKPNPEAFETVLKQANIKAEETLFVDDNWENIQGAKLVGLRTHHLLNEDLCSIDLIKLMQ</sequence>